<sequence length="146" mass="17036">MGFHAYKESKLPKDFESKFSDRNKLYDDNYNYPLKIILLIVLTLVLLVSFSIVKYNQNRANSIREAKVYTNKHLKDVIKAQKSLSKRIKSYLYVNNGKVSENVKNNLNNEYNRLSDQLDKMDQNNDTVSRLHSDLDLDRTGIDTLS</sequence>
<keyword evidence="1" id="KW-0472">Membrane</keyword>
<organism evidence="2 3">
    <name type="scientific">Apilactobacillus kunkeei</name>
    <dbReference type="NCBI Taxonomy" id="148814"/>
    <lineage>
        <taxon>Bacteria</taxon>
        <taxon>Bacillati</taxon>
        <taxon>Bacillota</taxon>
        <taxon>Bacilli</taxon>
        <taxon>Lactobacillales</taxon>
        <taxon>Lactobacillaceae</taxon>
        <taxon>Apilactobacillus</taxon>
    </lineage>
</organism>
<evidence type="ECO:0000256" key="1">
    <source>
        <dbReference type="SAM" id="Phobius"/>
    </source>
</evidence>
<dbReference type="AlphaFoldDB" id="A0A1L8CJF3"/>
<gene>
    <name evidence="2" type="ORF">FF306_01433</name>
</gene>
<dbReference type="EMBL" id="BDDX01000017">
    <property type="protein sequence ID" value="GAT91311.1"/>
    <property type="molecule type" value="Genomic_DNA"/>
</dbReference>
<feature type="transmembrane region" description="Helical" evidence="1">
    <location>
        <begin position="32"/>
        <end position="53"/>
    </location>
</feature>
<name>A0A1L8CJF3_9LACO</name>
<evidence type="ECO:0000313" key="3">
    <source>
        <dbReference type="Proteomes" id="UP000186588"/>
    </source>
</evidence>
<keyword evidence="1" id="KW-1133">Transmembrane helix</keyword>
<keyword evidence="1" id="KW-0812">Transmembrane</keyword>
<accession>A0A1L8CJF3</accession>
<dbReference type="RefSeq" id="WP_094751213.1">
    <property type="nucleotide sequence ID" value="NZ_BDDX01000017.1"/>
</dbReference>
<reference evidence="2 3" key="1">
    <citation type="journal article" date="2016" name="Syst. Appl. Microbiol.">
        <title>Genomic characterization of a fructophilic bee symbiont Lactobacillus kunkeei reveals its niche-specific adaptation.</title>
        <authorList>
            <person name="Maeno S."/>
            <person name="Tanizawa Y."/>
            <person name="Kanesaki Y."/>
            <person name="Kubota E."/>
            <person name="Kumar H."/>
            <person name="Dicks L."/>
            <person name="Salminen S."/>
            <person name="Nakagawa J."/>
            <person name="Arita M."/>
            <person name="Endo A."/>
        </authorList>
    </citation>
    <scope>NUCLEOTIDE SEQUENCE [LARGE SCALE GENOMIC DNA]</scope>
    <source>
        <strain evidence="2 3">FF30-6</strain>
    </source>
</reference>
<comment type="caution">
    <text evidence="2">The sequence shown here is derived from an EMBL/GenBank/DDBJ whole genome shotgun (WGS) entry which is preliminary data.</text>
</comment>
<protein>
    <submittedName>
        <fullName evidence="2">Uncharacterized protein</fullName>
    </submittedName>
</protein>
<dbReference type="Proteomes" id="UP000186588">
    <property type="component" value="Unassembled WGS sequence"/>
</dbReference>
<evidence type="ECO:0000313" key="2">
    <source>
        <dbReference type="EMBL" id="GAT91311.1"/>
    </source>
</evidence>
<proteinExistence type="predicted"/>